<dbReference type="EMBL" id="AMCI01000148">
    <property type="protein sequence ID" value="EJX10610.1"/>
    <property type="molecule type" value="Genomic_DNA"/>
</dbReference>
<sequence length="105" mass="11982">MKNDITSDCCDCTSHTENQIPSSHHCCENTHCVTIFFTPNAPADNDCDFRPAYFWVSTLFYEPAFELLLLTTREKQKQFSYYLESLHSIQISTSIGLRAPPATLI</sequence>
<organism evidence="1">
    <name type="scientific">gut metagenome</name>
    <dbReference type="NCBI Taxonomy" id="749906"/>
    <lineage>
        <taxon>unclassified sequences</taxon>
        <taxon>metagenomes</taxon>
        <taxon>organismal metagenomes</taxon>
    </lineage>
</organism>
<dbReference type="InterPro" id="IPR046660">
    <property type="entry name" value="DUF6769"/>
</dbReference>
<accession>J9H8A5</accession>
<dbReference type="AlphaFoldDB" id="J9H8A5"/>
<reference evidence="1" key="1">
    <citation type="journal article" date="2012" name="PLoS ONE">
        <title>Gene sets for utilization of primary and secondary nutrition supplies in the distal gut of endangered iberian lynx.</title>
        <authorList>
            <person name="Alcaide M."/>
            <person name="Messina E."/>
            <person name="Richter M."/>
            <person name="Bargiela R."/>
            <person name="Peplies J."/>
            <person name="Huws S.A."/>
            <person name="Newbold C.J."/>
            <person name="Golyshin P.N."/>
            <person name="Simon M.A."/>
            <person name="Lopez G."/>
            <person name="Yakimov M.M."/>
            <person name="Ferrer M."/>
        </authorList>
    </citation>
    <scope>NUCLEOTIDE SEQUENCE</scope>
</reference>
<dbReference type="Pfam" id="PF20558">
    <property type="entry name" value="DUF6769"/>
    <property type="match status" value="1"/>
</dbReference>
<name>J9H8A5_9ZZZZ</name>
<protein>
    <submittedName>
        <fullName evidence="1">Uncharacterized protein</fullName>
    </submittedName>
</protein>
<gene>
    <name evidence="1" type="ORF">EVA_00869</name>
</gene>
<comment type="caution">
    <text evidence="1">The sequence shown here is derived from an EMBL/GenBank/DDBJ whole genome shotgun (WGS) entry which is preliminary data.</text>
</comment>
<evidence type="ECO:0000313" key="1">
    <source>
        <dbReference type="EMBL" id="EJX10610.1"/>
    </source>
</evidence>
<proteinExistence type="predicted"/>